<proteinExistence type="predicted"/>
<dbReference type="Proteomes" id="UP000264062">
    <property type="component" value="Unassembled WGS sequence"/>
</dbReference>
<reference evidence="1 2" key="1">
    <citation type="journal article" date="2018" name="Nat. Biotechnol.">
        <title>A standardized bacterial taxonomy based on genome phylogeny substantially revises the tree of life.</title>
        <authorList>
            <person name="Parks D.H."/>
            <person name="Chuvochina M."/>
            <person name="Waite D.W."/>
            <person name="Rinke C."/>
            <person name="Skarshewski A."/>
            <person name="Chaumeil P.A."/>
            <person name="Hugenholtz P."/>
        </authorList>
    </citation>
    <scope>NUCLEOTIDE SEQUENCE [LARGE SCALE GENOMIC DNA]</scope>
    <source>
        <strain evidence="1">UBA9956</strain>
    </source>
</reference>
<gene>
    <name evidence="1" type="ORF">DCW38_00455</name>
</gene>
<accession>A0A350H7Y1</accession>
<protein>
    <submittedName>
        <fullName evidence="1">Uncharacterized protein</fullName>
    </submittedName>
</protein>
<organism evidence="1 2">
    <name type="scientific">candidate division WOR-3 bacterium</name>
    <dbReference type="NCBI Taxonomy" id="2052148"/>
    <lineage>
        <taxon>Bacteria</taxon>
        <taxon>Bacteria division WOR-3</taxon>
    </lineage>
</organism>
<evidence type="ECO:0000313" key="2">
    <source>
        <dbReference type="Proteomes" id="UP000264062"/>
    </source>
</evidence>
<dbReference type="EMBL" id="DMZY01000016">
    <property type="protein sequence ID" value="HAV91647.1"/>
    <property type="molecule type" value="Genomic_DNA"/>
</dbReference>
<dbReference type="AlphaFoldDB" id="A0A350H7Y1"/>
<comment type="caution">
    <text evidence="1">The sequence shown here is derived from an EMBL/GenBank/DDBJ whole genome shotgun (WGS) entry which is preliminary data.</text>
</comment>
<sequence>MEKVINKVSFKEDFIQTKEFWLSKTYLERLDALEYLREDYKNTFLKKNERGFQRVLRIIDRRKG</sequence>
<evidence type="ECO:0000313" key="1">
    <source>
        <dbReference type="EMBL" id="HAV91647.1"/>
    </source>
</evidence>
<name>A0A350H7Y1_UNCW3</name>